<reference evidence="1 2" key="1">
    <citation type="submission" date="2019-11" db="EMBL/GenBank/DDBJ databases">
        <title>Whole genome sequence of Oryza granulata.</title>
        <authorList>
            <person name="Li W."/>
        </authorList>
    </citation>
    <scope>NUCLEOTIDE SEQUENCE [LARGE SCALE GENOMIC DNA]</scope>
    <source>
        <strain evidence="2">cv. Menghai</strain>
        <tissue evidence="1">Leaf</tissue>
    </source>
</reference>
<comment type="caution">
    <text evidence="1">The sequence shown here is derived from an EMBL/GenBank/DDBJ whole genome shotgun (WGS) entry which is preliminary data.</text>
</comment>
<dbReference type="EMBL" id="SPHZ02000008">
    <property type="protein sequence ID" value="KAF0901421.1"/>
    <property type="molecule type" value="Genomic_DNA"/>
</dbReference>
<name>A0A6G1CMW9_9ORYZ</name>
<protein>
    <submittedName>
        <fullName evidence="1">Uncharacterized protein</fullName>
    </submittedName>
</protein>
<accession>A0A6G1CMW9</accession>
<evidence type="ECO:0000313" key="2">
    <source>
        <dbReference type="Proteomes" id="UP000479710"/>
    </source>
</evidence>
<gene>
    <name evidence="1" type="ORF">E2562_000302</name>
</gene>
<dbReference type="AlphaFoldDB" id="A0A6G1CMW9"/>
<sequence>MVGSVHQEEWRKASGLGFVDRLMDHSPLEMEWRPGRGVALVACGPRSTTQMEITHGPRG</sequence>
<dbReference type="Proteomes" id="UP000479710">
    <property type="component" value="Unassembled WGS sequence"/>
</dbReference>
<organism evidence="1 2">
    <name type="scientific">Oryza meyeriana var. granulata</name>
    <dbReference type="NCBI Taxonomy" id="110450"/>
    <lineage>
        <taxon>Eukaryota</taxon>
        <taxon>Viridiplantae</taxon>
        <taxon>Streptophyta</taxon>
        <taxon>Embryophyta</taxon>
        <taxon>Tracheophyta</taxon>
        <taxon>Spermatophyta</taxon>
        <taxon>Magnoliopsida</taxon>
        <taxon>Liliopsida</taxon>
        <taxon>Poales</taxon>
        <taxon>Poaceae</taxon>
        <taxon>BOP clade</taxon>
        <taxon>Oryzoideae</taxon>
        <taxon>Oryzeae</taxon>
        <taxon>Oryzinae</taxon>
        <taxon>Oryza</taxon>
        <taxon>Oryza meyeriana</taxon>
    </lineage>
</organism>
<proteinExistence type="predicted"/>
<evidence type="ECO:0000313" key="1">
    <source>
        <dbReference type="EMBL" id="KAF0901421.1"/>
    </source>
</evidence>
<keyword evidence="2" id="KW-1185">Reference proteome</keyword>